<reference evidence="1 2" key="1">
    <citation type="submission" date="2020-07" db="EMBL/GenBank/DDBJ databases">
        <title>Sequencing the genomes of 1000 actinobacteria strains.</title>
        <authorList>
            <person name="Klenk H.-P."/>
        </authorList>
    </citation>
    <scope>NUCLEOTIDE SEQUENCE [LARGE SCALE GENOMIC DNA]</scope>
    <source>
        <strain evidence="1 2">DSM 23819</strain>
    </source>
</reference>
<gene>
    <name evidence="1" type="ORF">BJ980_000813</name>
</gene>
<organism evidence="1 2">
    <name type="scientific">Nocardioides daedukensis</name>
    <dbReference type="NCBI Taxonomy" id="634462"/>
    <lineage>
        <taxon>Bacteria</taxon>
        <taxon>Bacillati</taxon>
        <taxon>Actinomycetota</taxon>
        <taxon>Actinomycetes</taxon>
        <taxon>Propionibacteriales</taxon>
        <taxon>Nocardioidaceae</taxon>
        <taxon>Nocardioides</taxon>
    </lineage>
</organism>
<evidence type="ECO:0000313" key="2">
    <source>
        <dbReference type="Proteomes" id="UP000540656"/>
    </source>
</evidence>
<dbReference type="Proteomes" id="UP000540656">
    <property type="component" value="Unassembled WGS sequence"/>
</dbReference>
<keyword evidence="2" id="KW-1185">Reference proteome</keyword>
<protein>
    <submittedName>
        <fullName evidence="1">Uncharacterized protein</fullName>
    </submittedName>
</protein>
<name>A0A7Y9S1P4_9ACTN</name>
<proteinExistence type="predicted"/>
<sequence>MDGTPRRTPSWGRVEAMLAADVRTDLRLAVHAFRTSEPRRVHGPVLRVGDLVGAQLDWEIDEETNARDHGMRTEIAVALIHRSLTVTDRPAAWLTRAGFPQPHDLDMAWIPVLHRAFGMLEIVPRAVAVVTKTGWYDLLNEDAATWQRLRVRRKRPV</sequence>
<evidence type="ECO:0000313" key="1">
    <source>
        <dbReference type="EMBL" id="NYG57890.1"/>
    </source>
</evidence>
<dbReference type="EMBL" id="JACCAA010000001">
    <property type="protein sequence ID" value="NYG57890.1"/>
    <property type="molecule type" value="Genomic_DNA"/>
</dbReference>
<accession>A0A7Y9S1P4</accession>
<dbReference type="RefSeq" id="WP_179501105.1">
    <property type="nucleotide sequence ID" value="NZ_JACCAA010000001.1"/>
</dbReference>
<comment type="caution">
    <text evidence="1">The sequence shown here is derived from an EMBL/GenBank/DDBJ whole genome shotgun (WGS) entry which is preliminary data.</text>
</comment>
<dbReference type="AlphaFoldDB" id="A0A7Y9S1P4"/>